<dbReference type="OrthoDB" id="5869372at2"/>
<name>A0A1G8DLA9_9VIBR</name>
<evidence type="ECO:0008006" key="3">
    <source>
        <dbReference type="Google" id="ProtNLM"/>
    </source>
</evidence>
<dbReference type="InterPro" id="IPR043519">
    <property type="entry name" value="NT_sf"/>
</dbReference>
<keyword evidence="2" id="KW-1185">Reference proteome</keyword>
<dbReference type="STRING" id="861298.SAMN04488136_12053"/>
<sequence length="197" mass="22241">MSQSQLLSELAHLPRQRALIDDMMSAFADNPHVLAGVLVGSLAGGRGDRVSDADVLFFTQPDCHLTECDVSYTQFEAGKHLIYQLAGEHSAHARFKKYIFDDFTSAEIHCLDIHEPFELFQPFTVLFDKANVIAPRMSDKPAPTHDQFEPFIYGDQGLTWELFDCIKWLSRGKHQLAKAYLQRLGDKLAQAKASEEQ</sequence>
<evidence type="ECO:0000313" key="2">
    <source>
        <dbReference type="Proteomes" id="UP000198854"/>
    </source>
</evidence>
<reference evidence="1 2" key="1">
    <citation type="submission" date="2016-10" db="EMBL/GenBank/DDBJ databases">
        <authorList>
            <person name="de Groot N.N."/>
        </authorList>
    </citation>
    <scope>NUCLEOTIDE SEQUENCE [LARGE SCALE GENOMIC DNA]</scope>
    <source>
        <strain evidence="1 2">CGMCC 1.10228</strain>
    </source>
</reference>
<protein>
    <recommendedName>
        <fullName evidence="3">Nucleotidyltransferase domain-containing protein</fullName>
    </recommendedName>
</protein>
<dbReference type="Gene3D" id="3.30.460.10">
    <property type="entry name" value="Beta Polymerase, domain 2"/>
    <property type="match status" value="1"/>
</dbReference>
<dbReference type="RefSeq" id="WP_093276073.1">
    <property type="nucleotide sequence ID" value="NZ_FNDD01000020.1"/>
</dbReference>
<dbReference type="Proteomes" id="UP000198854">
    <property type="component" value="Unassembled WGS sequence"/>
</dbReference>
<organism evidence="1 2">
    <name type="scientific">Vibrio xiamenensis</name>
    <dbReference type="NCBI Taxonomy" id="861298"/>
    <lineage>
        <taxon>Bacteria</taxon>
        <taxon>Pseudomonadati</taxon>
        <taxon>Pseudomonadota</taxon>
        <taxon>Gammaproteobacteria</taxon>
        <taxon>Vibrionales</taxon>
        <taxon>Vibrionaceae</taxon>
        <taxon>Vibrio</taxon>
    </lineage>
</organism>
<evidence type="ECO:0000313" key="1">
    <source>
        <dbReference type="EMBL" id="SDH58442.1"/>
    </source>
</evidence>
<proteinExistence type="predicted"/>
<dbReference type="SUPFAM" id="SSF81301">
    <property type="entry name" value="Nucleotidyltransferase"/>
    <property type="match status" value="1"/>
</dbReference>
<dbReference type="EMBL" id="FNDD01000020">
    <property type="protein sequence ID" value="SDH58442.1"/>
    <property type="molecule type" value="Genomic_DNA"/>
</dbReference>
<accession>A0A1G8DLA9</accession>
<gene>
    <name evidence="1" type="ORF">SAMN04488136_12053</name>
</gene>
<dbReference type="AlphaFoldDB" id="A0A1G8DLA9"/>